<feature type="transmembrane region" description="Helical" evidence="10">
    <location>
        <begin position="370"/>
        <end position="389"/>
    </location>
</feature>
<reference evidence="11 12" key="1">
    <citation type="submission" date="2018-05" db="EMBL/GenBank/DDBJ databases">
        <title>Genomic Encyclopedia of Type Strains, Phase IV (KMG-V): Genome sequencing to study the core and pangenomes of soil and plant-associated prokaryotes.</title>
        <authorList>
            <person name="Whitman W."/>
        </authorList>
    </citation>
    <scope>NUCLEOTIDE SEQUENCE [LARGE SCALE GENOMIC DNA]</scope>
    <source>
        <strain evidence="11 12">SCZa-39</strain>
    </source>
</reference>
<evidence type="ECO:0000256" key="2">
    <source>
        <dbReference type="ARBA" id="ARBA00004687"/>
    </source>
</evidence>
<evidence type="ECO:0000256" key="7">
    <source>
        <dbReference type="ARBA" id="ARBA00022824"/>
    </source>
</evidence>
<keyword evidence="9 10" id="KW-0472">Membrane</keyword>
<feature type="transmembrane region" description="Helical" evidence="10">
    <location>
        <begin position="155"/>
        <end position="174"/>
    </location>
</feature>
<dbReference type="PANTHER" id="PTHR12468">
    <property type="entry name" value="GPI MANNOSYLTRANSFERASE 2"/>
    <property type="match status" value="1"/>
</dbReference>
<comment type="subcellular location">
    <subcellularLocation>
        <location evidence="1">Endoplasmic reticulum membrane</location>
        <topology evidence="1">Multi-pass membrane protein</topology>
    </subcellularLocation>
</comment>
<dbReference type="EMBL" id="QEOB01000009">
    <property type="protein sequence ID" value="PVX82175.1"/>
    <property type="molecule type" value="Genomic_DNA"/>
</dbReference>
<proteinExistence type="predicted"/>
<name>A0ABX5KJY8_9BURK</name>
<evidence type="ECO:0000256" key="1">
    <source>
        <dbReference type="ARBA" id="ARBA00004477"/>
    </source>
</evidence>
<dbReference type="GO" id="GO:0016757">
    <property type="term" value="F:glycosyltransferase activity"/>
    <property type="evidence" value="ECO:0007669"/>
    <property type="project" value="UniProtKB-KW"/>
</dbReference>
<evidence type="ECO:0000256" key="8">
    <source>
        <dbReference type="ARBA" id="ARBA00022989"/>
    </source>
</evidence>
<comment type="pathway">
    <text evidence="2">Glycolipid biosynthesis; glycosylphosphatidylinositol-anchor biosynthesis.</text>
</comment>
<dbReference type="InterPro" id="IPR007315">
    <property type="entry name" value="PIG-V/Gpi18"/>
</dbReference>
<comment type="caution">
    <text evidence="11">The sequence shown here is derived from an EMBL/GenBank/DDBJ whole genome shotgun (WGS) entry which is preliminary data.</text>
</comment>
<evidence type="ECO:0000256" key="6">
    <source>
        <dbReference type="ARBA" id="ARBA00022692"/>
    </source>
</evidence>
<gene>
    <name evidence="11" type="ORF">C7402_10928</name>
</gene>
<feature type="transmembrane region" description="Helical" evidence="10">
    <location>
        <begin position="243"/>
        <end position="262"/>
    </location>
</feature>
<evidence type="ECO:0000256" key="10">
    <source>
        <dbReference type="SAM" id="Phobius"/>
    </source>
</evidence>
<keyword evidence="8 10" id="KW-1133">Transmembrane helix</keyword>
<evidence type="ECO:0000256" key="9">
    <source>
        <dbReference type="ARBA" id="ARBA00023136"/>
    </source>
</evidence>
<evidence type="ECO:0000256" key="5">
    <source>
        <dbReference type="ARBA" id="ARBA00022679"/>
    </source>
</evidence>
<dbReference type="RefSeq" id="WP_116611723.1">
    <property type="nucleotide sequence ID" value="NZ_QEOB01000009.1"/>
</dbReference>
<feature type="transmembrane region" description="Helical" evidence="10">
    <location>
        <begin position="31"/>
        <end position="52"/>
    </location>
</feature>
<keyword evidence="7" id="KW-0256">Endoplasmic reticulum</keyword>
<feature type="transmembrane region" description="Helical" evidence="10">
    <location>
        <begin position="300"/>
        <end position="320"/>
    </location>
</feature>
<organism evidence="11 12">
    <name type="scientific">Paraburkholderia unamae</name>
    <dbReference type="NCBI Taxonomy" id="219649"/>
    <lineage>
        <taxon>Bacteria</taxon>
        <taxon>Pseudomonadati</taxon>
        <taxon>Pseudomonadota</taxon>
        <taxon>Betaproteobacteria</taxon>
        <taxon>Burkholderiales</taxon>
        <taxon>Burkholderiaceae</taxon>
        <taxon>Paraburkholderia</taxon>
    </lineage>
</organism>
<keyword evidence="3" id="KW-0337">GPI-anchor biosynthesis</keyword>
<dbReference type="Proteomes" id="UP000245712">
    <property type="component" value="Unassembled WGS sequence"/>
</dbReference>
<feature type="transmembrane region" description="Helical" evidence="10">
    <location>
        <begin position="213"/>
        <end position="231"/>
    </location>
</feature>
<evidence type="ECO:0000256" key="3">
    <source>
        <dbReference type="ARBA" id="ARBA00022502"/>
    </source>
</evidence>
<accession>A0ABX5KJY8</accession>
<keyword evidence="5" id="KW-0808">Transferase</keyword>
<sequence length="396" mass="42361">MMPGHGRTLLLAPQGPGAAAATPVREFAFVVAVYAASRLLLVAATLIGAHLLDARGSVPELLCQFDCLWYRAIIDHGYDLAPNFGPGGPLSPFAHQHGDAANWAFFPLFPLLARWTALVTGAAPLVGAYVVSNLAFLAALLLLRQYAGRWTTPGTARFVVLLASFSPASLYFSLAYTEALYLLLMLAVVSAASSGRWLMAGMAAAALSATRNLGVTILAPMLAIAISQYGWRAVLTLRREADRAWVAMLLAPAGLAAFMLFLHHTTGDAFAFKNVQIAWHREVGNPLVQLWTALTSAQTYPLYCASVALFGIVACIWLAARSMYAEALILVTGIFIPLAAGVVSIPRYVLTLYPVPLAIGLATQNMPRTRIALLAACVALLAAACRAWLGQYWFMA</sequence>
<evidence type="ECO:0000256" key="4">
    <source>
        <dbReference type="ARBA" id="ARBA00022676"/>
    </source>
</evidence>
<keyword evidence="4 11" id="KW-0328">Glycosyltransferase</keyword>
<feature type="transmembrane region" description="Helical" evidence="10">
    <location>
        <begin position="115"/>
        <end position="143"/>
    </location>
</feature>
<dbReference type="PANTHER" id="PTHR12468:SF2">
    <property type="entry name" value="GPI MANNOSYLTRANSFERASE 2"/>
    <property type="match status" value="1"/>
</dbReference>
<protein>
    <submittedName>
        <fullName evidence="11">Mannosyltransferase PIG-V</fullName>
    </submittedName>
</protein>
<keyword evidence="12" id="KW-1185">Reference proteome</keyword>
<evidence type="ECO:0000313" key="11">
    <source>
        <dbReference type="EMBL" id="PVX82175.1"/>
    </source>
</evidence>
<evidence type="ECO:0000313" key="12">
    <source>
        <dbReference type="Proteomes" id="UP000245712"/>
    </source>
</evidence>
<feature type="transmembrane region" description="Helical" evidence="10">
    <location>
        <begin position="327"/>
        <end position="350"/>
    </location>
</feature>
<keyword evidence="6 10" id="KW-0812">Transmembrane</keyword>